<gene>
    <name evidence="3" type="ORF">M9458_043753</name>
</gene>
<dbReference type="Gene3D" id="2.20.90.10">
    <property type="entry name" value="Vitellinogen, beta-sheet shell domain"/>
    <property type="match status" value="1"/>
</dbReference>
<name>A0ABD0NDB5_CIRMR</name>
<evidence type="ECO:0000256" key="1">
    <source>
        <dbReference type="ARBA" id="ARBA00023180"/>
    </source>
</evidence>
<dbReference type="InterPro" id="IPR037088">
    <property type="entry name" value="Vitellinogen_b-sht_shell_sf"/>
</dbReference>
<dbReference type="EMBL" id="JAMKFB020000022">
    <property type="protein sequence ID" value="KAL0160028.1"/>
    <property type="molecule type" value="Genomic_DNA"/>
</dbReference>
<keyword evidence="1" id="KW-0325">Glycoprotein</keyword>
<evidence type="ECO:0000313" key="4">
    <source>
        <dbReference type="Proteomes" id="UP001529510"/>
    </source>
</evidence>
<dbReference type="InterPro" id="IPR015258">
    <property type="entry name" value="Vitellinogen_b-sht_shell"/>
</dbReference>
<reference evidence="3 4" key="1">
    <citation type="submission" date="2024-05" db="EMBL/GenBank/DDBJ databases">
        <title>Genome sequencing and assembly of Indian major carp, Cirrhinus mrigala (Hamilton, 1822).</title>
        <authorList>
            <person name="Mohindra V."/>
            <person name="Chowdhury L.M."/>
            <person name="Lal K."/>
            <person name="Jena J.K."/>
        </authorList>
    </citation>
    <scope>NUCLEOTIDE SEQUENCE [LARGE SCALE GENOMIC DNA]</scope>
    <source>
        <strain evidence="3">CM1030</strain>
        <tissue evidence="3">Blood</tissue>
    </source>
</reference>
<evidence type="ECO:0000313" key="3">
    <source>
        <dbReference type="EMBL" id="KAL0160028.1"/>
    </source>
</evidence>
<feature type="non-terminal residue" evidence="3">
    <location>
        <position position="1"/>
    </location>
</feature>
<feature type="domain" description="Vitellinogen beta-sheet shell" evidence="2">
    <location>
        <begin position="10"/>
        <end position="163"/>
    </location>
</feature>
<dbReference type="SUPFAM" id="SSF56968">
    <property type="entry name" value="Lipovitellin-phosvitin complex, beta-sheet shell regions"/>
    <property type="match status" value="1"/>
</dbReference>
<accession>A0ABD0NDB5</accession>
<dbReference type="AlphaFoldDB" id="A0ABD0NDB5"/>
<sequence>AKFLGNAVPPVFAVIARAVRVDRKLLGYQLAAYFDKPTARVQLVVSSIAENDNMKICADGALLSKHKVTVSLECQQYAVIAKAEAGVLGEFPAARLEVEWERLPIIVTTYAKKLAKHIPMAALKAGFRLERVANADKEIELTAALPAQKIPEMTLSRMAIPLPIAIPINPDGTLSIHIDEDILTWIHKHIKEE</sequence>
<comment type="caution">
    <text evidence="3">The sequence shown here is derived from an EMBL/GenBank/DDBJ whole genome shotgun (WGS) entry which is preliminary data.</text>
</comment>
<keyword evidence="4" id="KW-1185">Reference proteome</keyword>
<dbReference type="InterPro" id="IPR015819">
    <property type="entry name" value="Lipid_transp_b-sht_shell"/>
</dbReference>
<dbReference type="SMART" id="SM01170">
    <property type="entry name" value="DUF1944"/>
    <property type="match status" value="1"/>
</dbReference>
<protein>
    <recommendedName>
        <fullName evidence="2">Vitellinogen beta-sheet shell domain-containing protein</fullName>
    </recommendedName>
</protein>
<evidence type="ECO:0000259" key="2">
    <source>
        <dbReference type="SMART" id="SM01170"/>
    </source>
</evidence>
<proteinExistence type="predicted"/>
<organism evidence="3 4">
    <name type="scientific">Cirrhinus mrigala</name>
    <name type="common">Mrigala</name>
    <dbReference type="NCBI Taxonomy" id="683832"/>
    <lineage>
        <taxon>Eukaryota</taxon>
        <taxon>Metazoa</taxon>
        <taxon>Chordata</taxon>
        <taxon>Craniata</taxon>
        <taxon>Vertebrata</taxon>
        <taxon>Euteleostomi</taxon>
        <taxon>Actinopterygii</taxon>
        <taxon>Neopterygii</taxon>
        <taxon>Teleostei</taxon>
        <taxon>Ostariophysi</taxon>
        <taxon>Cypriniformes</taxon>
        <taxon>Cyprinidae</taxon>
        <taxon>Labeoninae</taxon>
        <taxon>Labeonini</taxon>
        <taxon>Cirrhinus</taxon>
    </lineage>
</organism>
<dbReference type="Proteomes" id="UP001529510">
    <property type="component" value="Unassembled WGS sequence"/>
</dbReference>
<dbReference type="Pfam" id="PF09175">
    <property type="entry name" value="Vit_b-sht_shell"/>
    <property type="match status" value="1"/>
</dbReference>